<comment type="caution">
    <text evidence="1">The sequence shown here is derived from an EMBL/GenBank/DDBJ whole genome shotgun (WGS) entry which is preliminary data.</text>
</comment>
<name>A0A4U8UN97_STECR</name>
<sequence>MVSETFPTGCFASGNVSHGFCRSLKRFLESVASAECFSAGIKAVVWAKPTPEASSITPTEARRAEHVMQTSVMASC</sequence>
<proteinExistence type="predicted"/>
<gene>
    <name evidence="1" type="ORF">L596_001963</name>
</gene>
<dbReference type="Proteomes" id="UP000298663">
    <property type="component" value="Chromosome X"/>
</dbReference>
<dbReference type="EMBL" id="CM016762">
    <property type="protein sequence ID" value="TMS34341.1"/>
    <property type="molecule type" value="Genomic_DNA"/>
</dbReference>
<organism evidence="1 2">
    <name type="scientific">Steinernema carpocapsae</name>
    <name type="common">Entomopathogenic nematode</name>
    <dbReference type="NCBI Taxonomy" id="34508"/>
    <lineage>
        <taxon>Eukaryota</taxon>
        <taxon>Metazoa</taxon>
        <taxon>Ecdysozoa</taxon>
        <taxon>Nematoda</taxon>
        <taxon>Chromadorea</taxon>
        <taxon>Rhabditida</taxon>
        <taxon>Tylenchina</taxon>
        <taxon>Panagrolaimomorpha</taxon>
        <taxon>Strongyloidoidea</taxon>
        <taxon>Steinernematidae</taxon>
        <taxon>Steinernema</taxon>
    </lineage>
</organism>
<evidence type="ECO:0000313" key="2">
    <source>
        <dbReference type="Proteomes" id="UP000298663"/>
    </source>
</evidence>
<accession>A0A4U8UN97</accession>
<protein>
    <submittedName>
        <fullName evidence="1">Uncharacterized protein</fullName>
    </submittedName>
</protein>
<dbReference type="EMBL" id="AZBU02000001">
    <property type="protein sequence ID" value="TMS34341.1"/>
    <property type="molecule type" value="Genomic_DNA"/>
</dbReference>
<evidence type="ECO:0000313" key="1">
    <source>
        <dbReference type="EMBL" id="TMS34341.1"/>
    </source>
</evidence>
<dbReference type="AlphaFoldDB" id="A0A4U8UN97"/>
<keyword evidence="2" id="KW-1185">Reference proteome</keyword>
<reference evidence="1 2" key="2">
    <citation type="journal article" date="2019" name="G3 (Bethesda)">
        <title>Hybrid Assembly of the Genome of the Entomopathogenic Nematode Steinernema carpocapsae Identifies the X-Chromosome.</title>
        <authorList>
            <person name="Serra L."/>
            <person name="Macchietto M."/>
            <person name="Macias-Munoz A."/>
            <person name="McGill C.J."/>
            <person name="Rodriguez I.M."/>
            <person name="Rodriguez B."/>
            <person name="Murad R."/>
            <person name="Mortazavi A."/>
        </authorList>
    </citation>
    <scope>NUCLEOTIDE SEQUENCE [LARGE SCALE GENOMIC DNA]</scope>
    <source>
        <strain evidence="1 2">ALL</strain>
    </source>
</reference>
<reference evidence="1 2" key="1">
    <citation type="journal article" date="2015" name="Genome Biol.">
        <title>Comparative genomics of Steinernema reveals deeply conserved gene regulatory networks.</title>
        <authorList>
            <person name="Dillman A.R."/>
            <person name="Macchietto M."/>
            <person name="Porter C.F."/>
            <person name="Rogers A."/>
            <person name="Williams B."/>
            <person name="Antoshechkin I."/>
            <person name="Lee M.M."/>
            <person name="Goodwin Z."/>
            <person name="Lu X."/>
            <person name="Lewis E.E."/>
            <person name="Goodrich-Blair H."/>
            <person name="Stock S.P."/>
            <person name="Adams B.J."/>
            <person name="Sternberg P.W."/>
            <person name="Mortazavi A."/>
        </authorList>
    </citation>
    <scope>NUCLEOTIDE SEQUENCE [LARGE SCALE GENOMIC DNA]</scope>
    <source>
        <strain evidence="1 2">ALL</strain>
    </source>
</reference>